<comment type="caution">
    <text evidence="1">The sequence shown here is derived from an EMBL/GenBank/DDBJ whole genome shotgun (WGS) entry which is preliminary data.</text>
</comment>
<keyword evidence="2" id="KW-1185">Reference proteome</keyword>
<evidence type="ECO:0000313" key="2">
    <source>
        <dbReference type="Proteomes" id="UP001558652"/>
    </source>
</evidence>
<sequence length="110" mass="12486">MSSQQASSSTSVKSVRSTYPRCEIRSVINQAPHFAPRVRGRDQSSACEKTYGSEVMSHQYVHERVKSFKEGHADTQSGRLWHLSFGTKKAVLLVDLDRTSEMTRKSQRKI</sequence>
<dbReference type="Proteomes" id="UP001558652">
    <property type="component" value="Unassembled WGS sequence"/>
</dbReference>
<accession>A0ABD0Z3V8</accession>
<name>A0ABD0Z3V8_9HEMI</name>
<dbReference type="AlphaFoldDB" id="A0ABD0Z3V8"/>
<reference evidence="1 2" key="1">
    <citation type="submission" date="2024-07" db="EMBL/GenBank/DDBJ databases">
        <title>Chromosome-level genome assembly of the water stick insect Ranatra chinensis (Heteroptera: Nepidae).</title>
        <authorList>
            <person name="Liu X."/>
        </authorList>
    </citation>
    <scope>NUCLEOTIDE SEQUENCE [LARGE SCALE GENOMIC DNA]</scope>
    <source>
        <strain evidence="1">Cailab_2021Rc</strain>
        <tissue evidence="1">Muscle</tissue>
    </source>
</reference>
<dbReference type="EMBL" id="JBFDAA010000008">
    <property type="protein sequence ID" value="KAL1130094.1"/>
    <property type="molecule type" value="Genomic_DNA"/>
</dbReference>
<organism evidence="1 2">
    <name type="scientific">Ranatra chinensis</name>
    <dbReference type="NCBI Taxonomy" id="642074"/>
    <lineage>
        <taxon>Eukaryota</taxon>
        <taxon>Metazoa</taxon>
        <taxon>Ecdysozoa</taxon>
        <taxon>Arthropoda</taxon>
        <taxon>Hexapoda</taxon>
        <taxon>Insecta</taxon>
        <taxon>Pterygota</taxon>
        <taxon>Neoptera</taxon>
        <taxon>Paraneoptera</taxon>
        <taxon>Hemiptera</taxon>
        <taxon>Heteroptera</taxon>
        <taxon>Panheteroptera</taxon>
        <taxon>Nepomorpha</taxon>
        <taxon>Nepidae</taxon>
        <taxon>Ranatrinae</taxon>
        <taxon>Ranatra</taxon>
    </lineage>
</organism>
<proteinExistence type="predicted"/>
<gene>
    <name evidence="1" type="ORF">AAG570_013033</name>
</gene>
<evidence type="ECO:0000313" key="1">
    <source>
        <dbReference type="EMBL" id="KAL1130094.1"/>
    </source>
</evidence>
<protein>
    <submittedName>
        <fullName evidence="1">Uncharacterized protein</fullName>
    </submittedName>
</protein>